<dbReference type="GO" id="GO:0005261">
    <property type="term" value="F:monoatomic cation channel activity"/>
    <property type="evidence" value="ECO:0007669"/>
    <property type="project" value="TreeGrafter"/>
</dbReference>
<name>A0A6A2XS97_HIBSY</name>
<dbReference type="InterPro" id="IPR056770">
    <property type="entry name" value="Piezo_THU9_anchor"/>
</dbReference>
<keyword evidence="1" id="KW-0472">Membrane</keyword>
<keyword evidence="5" id="KW-1185">Reference proteome</keyword>
<dbReference type="InterPro" id="IPR056768">
    <property type="entry name" value="THU_Piezo"/>
</dbReference>
<gene>
    <name evidence="4" type="ORF">F3Y22_tig00112738pilonHSYRG00785</name>
</gene>
<evidence type="ECO:0000259" key="2">
    <source>
        <dbReference type="Pfam" id="PF23188"/>
    </source>
</evidence>
<sequence>MSEKSSAENGVFDGIEGQNMQNTHLNAHRPYNLIKVLMLRVCSRGGSYDIYGSKCALFLYALCVNTGPTYIFWIVMMIYTEVYMLLQYLYQIVIQHCGLSIVLDLLREIGFPAHEIKSSFVVSSLPLFLVYLFTLLKSSKSVKDGEWKLSTDFHFLRSSPYGKEIHVTYSWSERGAKTPIYFIEVLVDVHLWPEDGIQPERVEFGMNHLLRLIHDERCTKIVPHNCPFASRVQVQSIERSRENPNVALVVFEVVYASPLTGCTSADWYKSLTPAADVAKEILEAQLAGLVEEMGFPYQILSIIFFLIVVDRILYLCSFATAKVIFYLFNFVLFTYSTTEYAWQMKPSDQHAGLLALRAIFLAKAISLALQAVQIRHGIPHKSTLFQQFLTSEVSRINYLSYRLYWALPFLYELRCVLDWSCTTTSLTMYDWLKKIYSDLDWNMDMDITYTWLLSRERPKGKEVVKFSNPFDPKDLPEPSDIQMVLNGSTNSFRIHNLYPRYFRVTGSGEVITFEPELWRFQGPMAIVVSEETPPQGDTCITRLTSKEEVITLPNDPLIQALEKKIRTEADLRRLFEWDPDLI</sequence>
<dbReference type="EMBL" id="VEPZ02001641">
    <property type="protein sequence ID" value="KAE8664876.1"/>
    <property type="molecule type" value="Genomic_DNA"/>
</dbReference>
<dbReference type="GO" id="GO:0008381">
    <property type="term" value="F:mechanosensitive monoatomic ion channel activity"/>
    <property type="evidence" value="ECO:0007669"/>
    <property type="project" value="InterPro"/>
</dbReference>
<feature type="transmembrane region" description="Helical" evidence="1">
    <location>
        <begin position="354"/>
        <end position="372"/>
    </location>
</feature>
<evidence type="ECO:0000256" key="1">
    <source>
        <dbReference type="SAM" id="Phobius"/>
    </source>
</evidence>
<dbReference type="Pfam" id="PF23188">
    <property type="entry name" value="THU_Piezo1"/>
    <property type="match status" value="1"/>
</dbReference>
<dbReference type="PANTHER" id="PTHR13167">
    <property type="entry name" value="PIEZO-TYPE MECHANOSENSITIVE ION CHANNEL COMPONENT"/>
    <property type="match status" value="1"/>
</dbReference>
<evidence type="ECO:0000313" key="5">
    <source>
        <dbReference type="Proteomes" id="UP000436088"/>
    </source>
</evidence>
<reference evidence="4" key="1">
    <citation type="submission" date="2019-09" db="EMBL/GenBank/DDBJ databases">
        <title>Draft genome information of white flower Hibiscus syriacus.</title>
        <authorList>
            <person name="Kim Y.-M."/>
        </authorList>
    </citation>
    <scope>NUCLEOTIDE SEQUENCE [LARGE SCALE GENOMIC DNA]</scope>
    <source>
        <strain evidence="4">YM2019G1</strain>
    </source>
</reference>
<evidence type="ECO:0000313" key="4">
    <source>
        <dbReference type="EMBL" id="KAE8664876.1"/>
    </source>
</evidence>
<keyword evidence="1" id="KW-1133">Transmembrane helix</keyword>
<feature type="transmembrane region" description="Helical" evidence="1">
    <location>
        <begin position="57"/>
        <end position="79"/>
    </location>
</feature>
<dbReference type="GO" id="GO:0050982">
    <property type="term" value="P:detection of mechanical stimulus"/>
    <property type="evidence" value="ECO:0007669"/>
    <property type="project" value="TreeGrafter"/>
</dbReference>
<feature type="domain" description="Piezo transmembrane helical unit" evidence="2">
    <location>
        <begin position="56"/>
        <end position="132"/>
    </location>
</feature>
<dbReference type="Pfam" id="PF24874">
    <property type="entry name" value="Piezo_THU9_anchor"/>
    <property type="match status" value="1"/>
</dbReference>
<accession>A0A6A2XS97</accession>
<organism evidence="4 5">
    <name type="scientific">Hibiscus syriacus</name>
    <name type="common">Rose of Sharon</name>
    <dbReference type="NCBI Taxonomy" id="106335"/>
    <lineage>
        <taxon>Eukaryota</taxon>
        <taxon>Viridiplantae</taxon>
        <taxon>Streptophyta</taxon>
        <taxon>Embryophyta</taxon>
        <taxon>Tracheophyta</taxon>
        <taxon>Spermatophyta</taxon>
        <taxon>Magnoliopsida</taxon>
        <taxon>eudicotyledons</taxon>
        <taxon>Gunneridae</taxon>
        <taxon>Pentapetalae</taxon>
        <taxon>rosids</taxon>
        <taxon>malvids</taxon>
        <taxon>Malvales</taxon>
        <taxon>Malvaceae</taxon>
        <taxon>Malvoideae</taxon>
        <taxon>Hibiscus</taxon>
    </lineage>
</organism>
<proteinExistence type="predicted"/>
<feature type="domain" description="Piezo THU9 and anchor" evidence="3">
    <location>
        <begin position="299"/>
        <end position="438"/>
    </location>
</feature>
<dbReference type="GO" id="GO:0071260">
    <property type="term" value="P:cellular response to mechanical stimulus"/>
    <property type="evidence" value="ECO:0007669"/>
    <property type="project" value="TreeGrafter"/>
</dbReference>
<keyword evidence="1" id="KW-0812">Transmembrane</keyword>
<dbReference type="GO" id="GO:0042391">
    <property type="term" value="P:regulation of membrane potential"/>
    <property type="evidence" value="ECO:0007669"/>
    <property type="project" value="TreeGrafter"/>
</dbReference>
<dbReference type="PANTHER" id="PTHR13167:SF25">
    <property type="entry name" value="PIEZO-TYPE MECHANOSENSITIVE ION CHANNEL COMPONENT"/>
    <property type="match status" value="1"/>
</dbReference>
<protein>
    <submittedName>
        <fullName evidence="4">Uncharacterized protein</fullName>
    </submittedName>
</protein>
<dbReference type="AlphaFoldDB" id="A0A6A2XS97"/>
<evidence type="ECO:0000259" key="3">
    <source>
        <dbReference type="Pfam" id="PF24874"/>
    </source>
</evidence>
<dbReference type="GO" id="GO:0016020">
    <property type="term" value="C:membrane"/>
    <property type="evidence" value="ECO:0007669"/>
    <property type="project" value="UniProtKB-SubCell"/>
</dbReference>
<dbReference type="Proteomes" id="UP000436088">
    <property type="component" value="Unassembled WGS sequence"/>
</dbReference>
<dbReference type="InterPro" id="IPR027272">
    <property type="entry name" value="Piezo"/>
</dbReference>
<comment type="caution">
    <text evidence="4">The sequence shown here is derived from an EMBL/GenBank/DDBJ whole genome shotgun (WGS) entry which is preliminary data.</text>
</comment>